<dbReference type="AlphaFoldDB" id="A0A7S4RAD4"/>
<reference evidence="5" key="1">
    <citation type="submission" date="2021-01" db="EMBL/GenBank/DDBJ databases">
        <authorList>
            <person name="Corre E."/>
            <person name="Pelletier E."/>
            <person name="Niang G."/>
            <person name="Scheremetjew M."/>
            <person name="Finn R."/>
            <person name="Kale V."/>
            <person name="Holt S."/>
            <person name="Cochrane G."/>
            <person name="Meng A."/>
            <person name="Brown T."/>
            <person name="Cohen L."/>
        </authorList>
    </citation>
    <scope>NUCLEOTIDE SEQUENCE</scope>
    <source>
        <strain evidence="5">GSO104</strain>
    </source>
</reference>
<feature type="region of interest" description="Disordered" evidence="3">
    <location>
        <begin position="50"/>
        <end position="144"/>
    </location>
</feature>
<organism evidence="5">
    <name type="scientific">Ditylum brightwellii</name>
    <dbReference type="NCBI Taxonomy" id="49249"/>
    <lineage>
        <taxon>Eukaryota</taxon>
        <taxon>Sar</taxon>
        <taxon>Stramenopiles</taxon>
        <taxon>Ochrophyta</taxon>
        <taxon>Bacillariophyta</taxon>
        <taxon>Mediophyceae</taxon>
        <taxon>Lithodesmiophycidae</taxon>
        <taxon>Lithodesmiales</taxon>
        <taxon>Lithodesmiaceae</taxon>
        <taxon>Ditylum</taxon>
    </lineage>
</organism>
<evidence type="ECO:0000256" key="4">
    <source>
        <dbReference type="SAM" id="SignalP"/>
    </source>
</evidence>
<keyword evidence="1" id="KW-0677">Repeat</keyword>
<keyword evidence="4" id="KW-0732">Signal</keyword>
<proteinExistence type="predicted"/>
<evidence type="ECO:0000256" key="3">
    <source>
        <dbReference type="SAM" id="MobiDB-lite"/>
    </source>
</evidence>
<feature type="compositionally biased region" description="Polar residues" evidence="3">
    <location>
        <begin position="76"/>
        <end position="91"/>
    </location>
</feature>
<name>A0A7S4RAD4_9STRA</name>
<evidence type="ECO:0000256" key="1">
    <source>
        <dbReference type="ARBA" id="ARBA00022737"/>
    </source>
</evidence>
<feature type="coiled-coil region" evidence="2">
    <location>
        <begin position="556"/>
        <end position="583"/>
    </location>
</feature>
<dbReference type="Gene3D" id="1.25.40.10">
    <property type="entry name" value="Tetratricopeptide repeat domain"/>
    <property type="match status" value="3"/>
</dbReference>
<accession>A0A7S4RAD4</accession>
<gene>
    <name evidence="5" type="ORF">DBRI00130_LOCUS15539</name>
</gene>
<dbReference type="InterPro" id="IPR051222">
    <property type="entry name" value="PPR/CCM1_RNA-binding"/>
</dbReference>
<evidence type="ECO:0000313" key="5">
    <source>
        <dbReference type="EMBL" id="CAE4608400.1"/>
    </source>
</evidence>
<dbReference type="EMBL" id="HBNS01019521">
    <property type="protein sequence ID" value="CAE4608400.1"/>
    <property type="molecule type" value="Transcribed_RNA"/>
</dbReference>
<dbReference type="InterPro" id="IPR002885">
    <property type="entry name" value="PPR_rpt"/>
</dbReference>
<dbReference type="PANTHER" id="PTHR47942:SF63">
    <property type="entry name" value="PENTATRICOPEPTIDE REPEAT-CONTAINING PROTEIN"/>
    <property type="match status" value="1"/>
</dbReference>
<feature type="compositionally biased region" description="Low complexity" evidence="3">
    <location>
        <begin position="93"/>
        <end position="114"/>
    </location>
</feature>
<dbReference type="Pfam" id="PF01535">
    <property type="entry name" value="PPR"/>
    <property type="match status" value="1"/>
</dbReference>
<evidence type="ECO:0008006" key="6">
    <source>
        <dbReference type="Google" id="ProtNLM"/>
    </source>
</evidence>
<dbReference type="Pfam" id="PF13812">
    <property type="entry name" value="PPR_3"/>
    <property type="match status" value="1"/>
</dbReference>
<keyword evidence="2" id="KW-0175">Coiled coil</keyword>
<sequence>MNIRHSALLLLLLVSSANHAESFIAPYEPRNSIFLSSILQQQQQLTHELHMKNDQSQPHQRRNRPGRGPSSRRNNKSSTPSQPSSLRTPPINSRRMTTRAAMTDSAAADIATTTNKRPNQNQKKRQRPREAPSRSRSIARGRDPILSLNMNLDFLGKSGQKNAAQRAEELLMRIEALHDDGYYDARPDAVSYNAVINAYAISGSRDGATNAKRLLGRMETLSSAFASDLASAAPNGLKSDSVAITNKKTPSSSSSSVKPNVITFNTVIRAYVKSPSPSAAKEAEEILLQMERMVENNDPNAVRPNAITYNSVIDAWAKRSRRNKDAADRAEWWLYRMIEANQRQKEEGVDEEDLVVPDTTSFNSVLNAWAKSNHPKKAAKAELLLRHMEKLYYEQGNEEVKPDVVSYTSLIDAYASSSNHRTKTDTASKAQDILSKMERLYEETGDEYVRPNRISHASVINALSKQGDFVSAQKAQDILEKMEERGQHSDDDDSVRPDIVCYTSVIDAWARSNSEDAGVYAEELFRRVDTLFKETGDERLKPNSRTYCSVINALGRSRAQGSAERAEQFLRQMERKYDQYHEELIKPTTILYNALIDAYARSPLVDKAERAHALLVQMREQSDIEGREYLRPDVITYNSVLNACANVFGDDEAKARAYRIALRSFRELHKQFSSQENTATKTRAQKRNGNLGPTSVSYALILKALRKLVEPGDERDDMIRRIFQLCIARGLVNHGVLEQVKSAFSDRRGEEFSELLSKCDGDVITFESADSIDVRNLPSEWTRNAGR</sequence>
<dbReference type="PANTHER" id="PTHR47942">
    <property type="entry name" value="TETRATRICOPEPTIDE REPEAT (TPR)-LIKE SUPERFAMILY PROTEIN-RELATED"/>
    <property type="match status" value="1"/>
</dbReference>
<evidence type="ECO:0000256" key="2">
    <source>
        <dbReference type="SAM" id="Coils"/>
    </source>
</evidence>
<feature type="signal peptide" evidence="4">
    <location>
        <begin position="1"/>
        <end position="22"/>
    </location>
</feature>
<dbReference type="InterPro" id="IPR011990">
    <property type="entry name" value="TPR-like_helical_dom_sf"/>
</dbReference>
<protein>
    <recommendedName>
        <fullName evidence="6">Pentacotripeptide-repeat region of PRORP domain-containing protein</fullName>
    </recommendedName>
</protein>
<feature type="chain" id="PRO_5031026576" description="Pentacotripeptide-repeat region of PRORP domain-containing protein" evidence="4">
    <location>
        <begin position="23"/>
        <end position="787"/>
    </location>
</feature>